<evidence type="ECO:0008006" key="3">
    <source>
        <dbReference type="Google" id="ProtNLM"/>
    </source>
</evidence>
<reference evidence="1 2" key="1">
    <citation type="submission" date="2016-10" db="EMBL/GenBank/DDBJ databases">
        <authorList>
            <person name="de Groot N.N."/>
        </authorList>
    </citation>
    <scope>NUCLEOTIDE SEQUENCE [LARGE SCALE GENOMIC DNA]</scope>
    <source>
        <strain evidence="1 2">DSM 15283</strain>
    </source>
</reference>
<protein>
    <recommendedName>
        <fullName evidence="3">Resolvase/invertase-type recombinase catalytic domain-containing protein</fullName>
    </recommendedName>
</protein>
<accession>A0A1I4T9B9</accession>
<name>A0A1I4T9B9_9RHOB</name>
<dbReference type="AlphaFoldDB" id="A0A1I4T9B9"/>
<dbReference type="Proteomes" id="UP000199144">
    <property type="component" value="Unassembled WGS sequence"/>
</dbReference>
<gene>
    <name evidence="1" type="ORF">SAMN04488042_11448</name>
</gene>
<dbReference type="STRING" id="254406.SAMN04488042_11448"/>
<proteinExistence type="predicted"/>
<keyword evidence="2" id="KW-1185">Reference proteome</keyword>
<organism evidence="1 2">
    <name type="scientific">Shimia aestuarii</name>
    <dbReference type="NCBI Taxonomy" id="254406"/>
    <lineage>
        <taxon>Bacteria</taxon>
        <taxon>Pseudomonadati</taxon>
        <taxon>Pseudomonadota</taxon>
        <taxon>Alphaproteobacteria</taxon>
        <taxon>Rhodobacterales</taxon>
        <taxon>Roseobacteraceae</taxon>
    </lineage>
</organism>
<sequence>MSCAGTEYHFPMCLLAGSDDVTKQTCERQVAELTAFAERGAYDVVHVFKETASWPSASRAARNQNPKSYVRLSD</sequence>
<evidence type="ECO:0000313" key="2">
    <source>
        <dbReference type="Proteomes" id="UP000199144"/>
    </source>
</evidence>
<evidence type="ECO:0000313" key="1">
    <source>
        <dbReference type="EMBL" id="SFM73309.1"/>
    </source>
</evidence>
<dbReference type="EMBL" id="FOTQ01000014">
    <property type="protein sequence ID" value="SFM73309.1"/>
    <property type="molecule type" value="Genomic_DNA"/>
</dbReference>